<evidence type="ECO:0000313" key="9">
    <source>
        <dbReference type="Proteomes" id="UP000830671"/>
    </source>
</evidence>
<comment type="subcellular location">
    <subcellularLocation>
        <location evidence="1">Nucleus</location>
    </subcellularLocation>
</comment>
<evidence type="ECO:0000256" key="3">
    <source>
        <dbReference type="ARBA" id="ARBA00023163"/>
    </source>
</evidence>
<evidence type="ECO:0000313" key="8">
    <source>
        <dbReference type="EMBL" id="UQC85007.1"/>
    </source>
</evidence>
<sequence>MADIDDELLALAGGGESSDEEEEEVMSEVESRAQSASPPPKAAAKKSAAKKVKKRAGGGDSEEEGEAPPTLSFTFDILNFNLPAHHRARNIGFPLPCLPITSLTMRLSSSAPGSPNSIGSAAMDESDSEAEPHRAGQDDDEEDKYPVDGMFKSRAEKEMVMAMREVERESLLAERQAEIERHRQNRMLRQLVSKQENEEKKQKLKKRSADAADLEDESRTTARPRTDGKTSAIDELRRARAEKVDRIRRREEERKGLRSPRDDYQDDSDEGGDYEENQRRRHRKSRSPEDEIVARELPPPDIRDFERIRVGKSRFAEHCFHPSFETTMIGCYVRISIGPDPKTGQDEYRMARIQSITVGKPYAMTGPSGAFVTDQYVLAAHGKAERPFPFIFLSDRPFTEREYNRYEKVIQSEGLTWPKKKTLMDKIDDINALIAYHLSTTEIDERIQRKAALRKKFDPKLRERLAQDIEVARAQGNTRKAEDLQEQLDDLKTNVLAFKTSLSETSSKPSATSQQDRLANINRQRRLENAENVRRAQLKEKAEARKLEAALERGEDIKNDLSRRLRTKAKFIHDANDTGSKKAKDSNASTPANGTPKMGAQEKNFLPNLVKLQAANQEKKGIPTIHKPLMDDDIIGSLDLDIDIDID</sequence>
<dbReference type="RefSeq" id="XP_049146624.1">
    <property type="nucleotide sequence ID" value="XM_049289479.1"/>
</dbReference>
<feature type="region of interest" description="Disordered" evidence="6">
    <location>
        <begin position="1"/>
        <end position="68"/>
    </location>
</feature>
<accession>A0A9Q8SYK2</accession>
<dbReference type="InterPro" id="IPR004343">
    <property type="entry name" value="Plus-3_dom"/>
</dbReference>
<dbReference type="FunFam" id="3.90.70.200:FF:000005">
    <property type="entry name" value="Related to Pol II transcription elongation factor"/>
    <property type="match status" value="1"/>
</dbReference>
<name>A0A9Q8SYK2_9PEZI</name>
<reference evidence="8" key="1">
    <citation type="journal article" date="2021" name="Mol. Plant Microbe Interact.">
        <title>Complete Genome Sequence of the Plant-Pathogenic Fungus Colletotrichum lupini.</title>
        <authorList>
            <person name="Baroncelli R."/>
            <person name="Pensec F."/>
            <person name="Da Lio D."/>
            <person name="Boufleur T."/>
            <person name="Vicente I."/>
            <person name="Sarrocco S."/>
            <person name="Picot A."/>
            <person name="Baraldi E."/>
            <person name="Sukno S."/>
            <person name="Thon M."/>
            <person name="Le Floch G."/>
        </authorList>
    </citation>
    <scope>NUCLEOTIDE SEQUENCE</scope>
    <source>
        <strain evidence="8">IMI 504893</strain>
    </source>
</reference>
<feature type="compositionally biased region" description="Basic residues" evidence="6">
    <location>
        <begin position="43"/>
        <end position="56"/>
    </location>
</feature>
<organism evidence="8 9">
    <name type="scientific">Colletotrichum lupini</name>
    <dbReference type="NCBI Taxonomy" id="145971"/>
    <lineage>
        <taxon>Eukaryota</taxon>
        <taxon>Fungi</taxon>
        <taxon>Dikarya</taxon>
        <taxon>Ascomycota</taxon>
        <taxon>Pezizomycotina</taxon>
        <taxon>Sordariomycetes</taxon>
        <taxon>Hypocreomycetidae</taxon>
        <taxon>Glomerellales</taxon>
        <taxon>Glomerellaceae</taxon>
        <taxon>Colletotrichum</taxon>
        <taxon>Colletotrichum acutatum species complex</taxon>
    </lineage>
</organism>
<feature type="compositionally biased region" description="Acidic residues" evidence="6">
    <location>
        <begin position="264"/>
        <end position="275"/>
    </location>
</feature>
<feature type="compositionally biased region" description="Basic and acidic residues" evidence="6">
    <location>
        <begin position="217"/>
        <end position="237"/>
    </location>
</feature>
<gene>
    <name evidence="8" type="ORF">CLUP02_10503</name>
</gene>
<proteinExistence type="predicted"/>
<keyword evidence="4" id="KW-0539">Nucleus</keyword>
<dbReference type="GO" id="GO:0016593">
    <property type="term" value="C:Cdc73/Paf1 complex"/>
    <property type="evidence" value="ECO:0007669"/>
    <property type="project" value="TreeGrafter"/>
</dbReference>
<feature type="compositionally biased region" description="Basic and acidic residues" evidence="6">
    <location>
        <begin position="251"/>
        <end position="263"/>
    </location>
</feature>
<dbReference type="PANTHER" id="PTHR13115:SF8">
    <property type="entry name" value="RNA POLYMERASE-ASSOCIATED PROTEIN RTF1 HOMOLOG"/>
    <property type="match status" value="1"/>
</dbReference>
<feature type="region of interest" description="Disordered" evidence="6">
    <location>
        <begin position="184"/>
        <end position="237"/>
    </location>
</feature>
<keyword evidence="5" id="KW-0175">Coiled coil</keyword>
<feature type="compositionally biased region" description="Basic and acidic residues" evidence="6">
    <location>
        <begin position="574"/>
        <end position="585"/>
    </location>
</feature>
<dbReference type="GeneID" id="73344489"/>
<dbReference type="SUPFAM" id="SSF159042">
    <property type="entry name" value="Plus3-like"/>
    <property type="match status" value="1"/>
</dbReference>
<evidence type="ECO:0000256" key="4">
    <source>
        <dbReference type="ARBA" id="ARBA00023242"/>
    </source>
</evidence>
<dbReference type="AlphaFoldDB" id="A0A9Q8SYK2"/>
<keyword evidence="9" id="KW-1185">Reference proteome</keyword>
<feature type="region of interest" description="Disordered" evidence="6">
    <location>
        <begin position="574"/>
        <end position="599"/>
    </location>
</feature>
<evidence type="ECO:0000256" key="2">
    <source>
        <dbReference type="ARBA" id="ARBA00023015"/>
    </source>
</evidence>
<feature type="coiled-coil region" evidence="5">
    <location>
        <begin position="474"/>
        <end position="501"/>
    </location>
</feature>
<feature type="domain" description="Plus3" evidence="7">
    <location>
        <begin position="299"/>
        <end position="435"/>
    </location>
</feature>
<dbReference type="KEGG" id="clup:CLUP02_10503"/>
<evidence type="ECO:0000256" key="6">
    <source>
        <dbReference type="SAM" id="MobiDB-lite"/>
    </source>
</evidence>
<evidence type="ECO:0000256" key="1">
    <source>
        <dbReference type="ARBA" id="ARBA00004123"/>
    </source>
</evidence>
<keyword evidence="3" id="KW-0804">Transcription</keyword>
<dbReference type="EMBL" id="CP019477">
    <property type="protein sequence ID" value="UQC85007.1"/>
    <property type="molecule type" value="Genomic_DNA"/>
</dbReference>
<dbReference type="SMART" id="SM00719">
    <property type="entry name" value="Plus3"/>
    <property type="match status" value="1"/>
</dbReference>
<dbReference type="Proteomes" id="UP000830671">
    <property type="component" value="Chromosome 5"/>
</dbReference>
<evidence type="ECO:0000259" key="7">
    <source>
        <dbReference type="PROSITE" id="PS51360"/>
    </source>
</evidence>
<dbReference type="PANTHER" id="PTHR13115">
    <property type="entry name" value="RNA POLYMERASE-ASSOCIATED PROTEIN RTF1 HOMOLOG"/>
    <property type="match status" value="1"/>
</dbReference>
<evidence type="ECO:0000256" key="5">
    <source>
        <dbReference type="SAM" id="Coils"/>
    </source>
</evidence>
<dbReference type="GO" id="GO:1990269">
    <property type="term" value="F:RNA polymerase II C-terminal domain phosphoserine binding"/>
    <property type="evidence" value="ECO:0007669"/>
    <property type="project" value="TreeGrafter"/>
</dbReference>
<protein>
    <submittedName>
        <fullName evidence="8">Plus-3 domain-containing protein</fullName>
    </submittedName>
</protein>
<keyword evidence="2" id="KW-0805">Transcription regulation</keyword>
<dbReference type="GO" id="GO:0003677">
    <property type="term" value="F:DNA binding"/>
    <property type="evidence" value="ECO:0007669"/>
    <property type="project" value="InterPro"/>
</dbReference>
<dbReference type="Pfam" id="PF03126">
    <property type="entry name" value="Plus-3"/>
    <property type="match status" value="1"/>
</dbReference>
<feature type="compositionally biased region" description="Acidic residues" evidence="6">
    <location>
        <begin position="17"/>
        <end position="27"/>
    </location>
</feature>
<dbReference type="InterPro" id="IPR036128">
    <property type="entry name" value="Plus3-like_sf"/>
</dbReference>
<feature type="region of interest" description="Disordered" evidence="6">
    <location>
        <begin position="108"/>
        <end position="153"/>
    </location>
</feature>
<feature type="region of interest" description="Disordered" evidence="6">
    <location>
        <begin position="251"/>
        <end position="296"/>
    </location>
</feature>
<feature type="compositionally biased region" description="Polar residues" evidence="6">
    <location>
        <begin position="108"/>
        <end position="119"/>
    </location>
</feature>
<dbReference type="Gene3D" id="3.90.70.200">
    <property type="entry name" value="Plus-3 domain"/>
    <property type="match status" value="1"/>
</dbReference>
<feature type="coiled-coil region" evidence="5">
    <location>
        <begin position="527"/>
        <end position="564"/>
    </location>
</feature>
<dbReference type="PROSITE" id="PS51360">
    <property type="entry name" value="PLUS3"/>
    <property type="match status" value="1"/>
</dbReference>